<feature type="region of interest" description="Disordered" evidence="1">
    <location>
        <begin position="1"/>
        <end position="41"/>
    </location>
</feature>
<sequence>RRIGLLGPGADSPRVAAGGGSGEAAGEERGTQPSSSSSSEMYGVISTMAELQVFYRRSGRSAWKVAPSRALGPGIAERAPERPGKARKASNRRKFDSSLRQRVPFVGKTRPAADLNRSCRAWPNRRCRRNGTKSSFLESSRRALQTSANRQIQGPRSPVNGTAARVANFARRLLKSSRRDEEVSPGGARGRRKHTRHDAAVVGGSKAHSAYCGASPRSGDASRIPGVLRRRLDDQRSSPPGGGREEETLRMMRRRQERAHDGRDDARGGGRSKTPGGGRGVVSSSSVPLLPPADGAARPPGSLCCPSRPPLRGTGPFALRALFAAEQVPGRTGGESLPPPLPRGAGRVRSTGLPPRPGRPYWPTGPSRTSTYLYHKASPEGERPSPLEAGVARKESPTPAASGEERLVNTTLSWPKLLREQYDIEGIRLRLCGGALTVPRIPAVG</sequence>
<keyword evidence="3" id="KW-1185">Reference proteome</keyword>
<feature type="compositionally biased region" description="Basic and acidic residues" evidence="1">
    <location>
        <begin position="377"/>
        <end position="396"/>
    </location>
</feature>
<dbReference type="AlphaFoldDB" id="K0T4W9"/>
<feature type="compositionally biased region" description="Gly residues" evidence="1">
    <location>
        <begin position="269"/>
        <end position="280"/>
    </location>
</feature>
<dbReference type="Proteomes" id="UP000266841">
    <property type="component" value="Unassembled WGS sequence"/>
</dbReference>
<feature type="region of interest" description="Disordered" evidence="1">
    <location>
        <begin position="330"/>
        <end position="405"/>
    </location>
</feature>
<evidence type="ECO:0000256" key="1">
    <source>
        <dbReference type="SAM" id="MobiDB-lite"/>
    </source>
</evidence>
<name>K0T4W9_THAOC</name>
<protein>
    <submittedName>
        <fullName evidence="2">Uncharacterized protein</fullName>
    </submittedName>
</protein>
<evidence type="ECO:0000313" key="3">
    <source>
        <dbReference type="Proteomes" id="UP000266841"/>
    </source>
</evidence>
<accession>K0T4W9</accession>
<feature type="non-terminal residue" evidence="2">
    <location>
        <position position="1"/>
    </location>
</feature>
<dbReference type="EMBL" id="AGNL01004222">
    <property type="protein sequence ID" value="EJK73778.1"/>
    <property type="molecule type" value="Genomic_DNA"/>
</dbReference>
<feature type="compositionally biased region" description="Polar residues" evidence="1">
    <location>
        <begin position="31"/>
        <end position="40"/>
    </location>
</feature>
<evidence type="ECO:0000313" key="2">
    <source>
        <dbReference type="EMBL" id="EJK73778.1"/>
    </source>
</evidence>
<reference evidence="2 3" key="1">
    <citation type="journal article" date="2012" name="Genome Biol.">
        <title>Genome and low-iron response of an oceanic diatom adapted to chronic iron limitation.</title>
        <authorList>
            <person name="Lommer M."/>
            <person name="Specht M."/>
            <person name="Roy A.S."/>
            <person name="Kraemer L."/>
            <person name="Andreson R."/>
            <person name="Gutowska M.A."/>
            <person name="Wolf J."/>
            <person name="Bergner S.V."/>
            <person name="Schilhabel M.B."/>
            <person name="Klostermeier U.C."/>
            <person name="Beiko R.G."/>
            <person name="Rosenstiel P."/>
            <person name="Hippler M."/>
            <person name="Laroche J."/>
        </authorList>
    </citation>
    <scope>NUCLEOTIDE SEQUENCE [LARGE SCALE GENOMIC DNA]</scope>
    <source>
        <strain evidence="2 3">CCMP1005</strain>
    </source>
</reference>
<comment type="caution">
    <text evidence="2">The sequence shown here is derived from an EMBL/GenBank/DDBJ whole genome shotgun (WGS) entry which is preliminary data.</text>
</comment>
<feature type="region of interest" description="Disordered" evidence="1">
    <location>
        <begin position="172"/>
        <end position="309"/>
    </location>
</feature>
<organism evidence="2 3">
    <name type="scientific">Thalassiosira oceanica</name>
    <name type="common">Marine diatom</name>
    <dbReference type="NCBI Taxonomy" id="159749"/>
    <lineage>
        <taxon>Eukaryota</taxon>
        <taxon>Sar</taxon>
        <taxon>Stramenopiles</taxon>
        <taxon>Ochrophyta</taxon>
        <taxon>Bacillariophyta</taxon>
        <taxon>Coscinodiscophyceae</taxon>
        <taxon>Thalassiosirophycidae</taxon>
        <taxon>Thalassiosirales</taxon>
        <taxon>Thalassiosiraceae</taxon>
        <taxon>Thalassiosira</taxon>
    </lineage>
</organism>
<proteinExistence type="predicted"/>
<feature type="compositionally biased region" description="Basic and acidic residues" evidence="1">
    <location>
        <begin position="258"/>
        <end position="268"/>
    </location>
</feature>
<gene>
    <name evidence="2" type="ORF">THAOC_04578</name>
</gene>
<feature type="region of interest" description="Disordered" evidence="1">
    <location>
        <begin position="65"/>
        <end position="99"/>
    </location>
</feature>